<reference evidence="14 15" key="1">
    <citation type="submission" date="2018-08" db="EMBL/GenBank/DDBJ databases">
        <title>Henriciella mobilis sp. nov., isolated from seawater.</title>
        <authorList>
            <person name="Cheng H."/>
            <person name="Wu Y.-H."/>
            <person name="Xu X.-W."/>
            <person name="Guo L.-L."/>
        </authorList>
    </citation>
    <scope>NUCLEOTIDE SEQUENCE [LARGE SCALE GENOMIC DNA]</scope>
    <source>
        <strain evidence="14 15">CCUG66934</strain>
    </source>
</reference>
<feature type="domain" description="TonB-dependent receptor plug" evidence="13">
    <location>
        <begin position="56"/>
        <end position="158"/>
    </location>
</feature>
<keyword evidence="2 8" id="KW-0813">Transport</keyword>
<dbReference type="InterPro" id="IPR039426">
    <property type="entry name" value="TonB-dep_rcpt-like"/>
</dbReference>
<feature type="domain" description="TonB-dependent receptor-like beta-barrel" evidence="12">
    <location>
        <begin position="369"/>
        <end position="693"/>
    </location>
</feature>
<evidence type="ECO:0000256" key="7">
    <source>
        <dbReference type="ARBA" id="ARBA00023237"/>
    </source>
</evidence>
<keyword evidence="11" id="KW-0732">Signal</keyword>
<dbReference type="InterPro" id="IPR036942">
    <property type="entry name" value="Beta-barrel_TonB_sf"/>
</dbReference>
<evidence type="ECO:0000256" key="1">
    <source>
        <dbReference type="ARBA" id="ARBA00004571"/>
    </source>
</evidence>
<keyword evidence="14" id="KW-0675">Receptor</keyword>
<dbReference type="PROSITE" id="PS52016">
    <property type="entry name" value="TONB_DEPENDENT_REC_3"/>
    <property type="match status" value="1"/>
</dbReference>
<keyword evidence="7 8" id="KW-0998">Cell outer membrane</keyword>
<dbReference type="SUPFAM" id="SSF56935">
    <property type="entry name" value="Porins"/>
    <property type="match status" value="1"/>
</dbReference>
<feature type="chain" id="PRO_5017376559" evidence="11">
    <location>
        <begin position="25"/>
        <end position="742"/>
    </location>
</feature>
<evidence type="ECO:0000259" key="13">
    <source>
        <dbReference type="Pfam" id="PF07715"/>
    </source>
</evidence>
<dbReference type="Pfam" id="PF07715">
    <property type="entry name" value="Plug"/>
    <property type="match status" value="1"/>
</dbReference>
<evidence type="ECO:0000256" key="8">
    <source>
        <dbReference type="PROSITE-ProRule" id="PRU01360"/>
    </source>
</evidence>
<keyword evidence="3 8" id="KW-1134">Transmembrane beta strand</keyword>
<feature type="compositionally biased region" description="Basic and acidic residues" evidence="10">
    <location>
        <begin position="309"/>
        <end position="324"/>
    </location>
</feature>
<comment type="caution">
    <text evidence="14">The sequence shown here is derived from an EMBL/GenBank/DDBJ whole genome shotgun (WGS) entry which is preliminary data.</text>
</comment>
<dbReference type="InterPro" id="IPR000531">
    <property type="entry name" value="Beta-barrel_TonB"/>
</dbReference>
<feature type="signal peptide" evidence="11">
    <location>
        <begin position="1"/>
        <end position="24"/>
    </location>
</feature>
<dbReference type="RefSeq" id="WP_119379097.1">
    <property type="nucleotide sequence ID" value="NZ_QWGB01000005.1"/>
</dbReference>
<keyword evidence="4 8" id="KW-0812">Transmembrane</keyword>
<dbReference type="Pfam" id="PF00593">
    <property type="entry name" value="TonB_dep_Rec_b-barrel"/>
    <property type="match status" value="1"/>
</dbReference>
<evidence type="ECO:0000256" key="4">
    <source>
        <dbReference type="ARBA" id="ARBA00022692"/>
    </source>
</evidence>
<dbReference type="PANTHER" id="PTHR30069:SF40">
    <property type="entry name" value="TONB-DEPENDENT RECEPTOR NMB0964-RELATED"/>
    <property type="match status" value="1"/>
</dbReference>
<feature type="compositionally biased region" description="Acidic residues" evidence="10">
    <location>
        <begin position="325"/>
        <end position="342"/>
    </location>
</feature>
<evidence type="ECO:0000256" key="11">
    <source>
        <dbReference type="SAM" id="SignalP"/>
    </source>
</evidence>
<comment type="subcellular location">
    <subcellularLocation>
        <location evidence="1 8">Cell outer membrane</location>
        <topology evidence="1 8">Multi-pass membrane protein</topology>
    </subcellularLocation>
</comment>
<keyword evidence="5 9" id="KW-0798">TonB box</keyword>
<dbReference type="Gene3D" id="2.170.130.10">
    <property type="entry name" value="TonB-dependent receptor, plug domain"/>
    <property type="match status" value="1"/>
</dbReference>
<evidence type="ECO:0000256" key="5">
    <source>
        <dbReference type="ARBA" id="ARBA00023077"/>
    </source>
</evidence>
<accession>A0A399QYD4</accession>
<dbReference type="Proteomes" id="UP000265431">
    <property type="component" value="Unassembled WGS sequence"/>
</dbReference>
<feature type="region of interest" description="Disordered" evidence="10">
    <location>
        <begin position="237"/>
        <end position="266"/>
    </location>
</feature>
<dbReference type="Gene3D" id="2.40.170.20">
    <property type="entry name" value="TonB-dependent receptor, beta-barrel domain"/>
    <property type="match status" value="1"/>
</dbReference>
<dbReference type="PANTHER" id="PTHR30069">
    <property type="entry name" value="TONB-DEPENDENT OUTER MEMBRANE RECEPTOR"/>
    <property type="match status" value="1"/>
</dbReference>
<comment type="similarity">
    <text evidence="8 9">Belongs to the TonB-dependent receptor family.</text>
</comment>
<evidence type="ECO:0000256" key="10">
    <source>
        <dbReference type="SAM" id="MobiDB-lite"/>
    </source>
</evidence>
<gene>
    <name evidence="14" type="ORF">D1224_06560</name>
</gene>
<evidence type="ECO:0000256" key="3">
    <source>
        <dbReference type="ARBA" id="ARBA00022452"/>
    </source>
</evidence>
<organism evidence="14 15">
    <name type="scientific">Henriciella barbarensis</name>
    <dbReference type="NCBI Taxonomy" id="86342"/>
    <lineage>
        <taxon>Bacteria</taxon>
        <taxon>Pseudomonadati</taxon>
        <taxon>Pseudomonadota</taxon>
        <taxon>Alphaproteobacteria</taxon>
        <taxon>Hyphomonadales</taxon>
        <taxon>Hyphomonadaceae</taxon>
        <taxon>Henriciella</taxon>
    </lineage>
</organism>
<dbReference type="InterPro" id="IPR012910">
    <property type="entry name" value="Plug_dom"/>
</dbReference>
<keyword evidence="6 8" id="KW-0472">Membrane</keyword>
<name>A0A399QYD4_9PROT</name>
<evidence type="ECO:0000256" key="2">
    <source>
        <dbReference type="ARBA" id="ARBA00022448"/>
    </source>
</evidence>
<dbReference type="OrthoDB" id="9795928at2"/>
<proteinExistence type="inferred from homology"/>
<evidence type="ECO:0000256" key="6">
    <source>
        <dbReference type="ARBA" id="ARBA00023136"/>
    </source>
</evidence>
<evidence type="ECO:0000259" key="12">
    <source>
        <dbReference type="Pfam" id="PF00593"/>
    </source>
</evidence>
<dbReference type="GO" id="GO:0015344">
    <property type="term" value="F:siderophore uptake transmembrane transporter activity"/>
    <property type="evidence" value="ECO:0007669"/>
    <property type="project" value="TreeGrafter"/>
</dbReference>
<keyword evidence="15" id="KW-1185">Reference proteome</keyword>
<dbReference type="GO" id="GO:0044718">
    <property type="term" value="P:siderophore transmembrane transport"/>
    <property type="evidence" value="ECO:0007669"/>
    <property type="project" value="TreeGrafter"/>
</dbReference>
<feature type="region of interest" description="Disordered" evidence="10">
    <location>
        <begin position="304"/>
        <end position="346"/>
    </location>
</feature>
<evidence type="ECO:0000313" key="15">
    <source>
        <dbReference type="Proteomes" id="UP000265431"/>
    </source>
</evidence>
<sequence>MTSRIFRRTLAATLLVGASPLAIAQNVDSAPANESTERLSTVIVSGVGPQRETDEMIGNASAVTRGEIVERLQASLGNTLDSEPGVSTTHFGQAASRPVLRGLGAERVLVLTNGIGVIDASAASPDHQVAGDGIDAEKIEILRGPAALAYGGQAIGGVVNVIDGLIVEYLPEEPVSGEAYGAYNSVNEGQESAIKGRFTTGPFVLSLSASARDFDNYDIPGFAESSRLRALEALEGDDHHDEDEHDEEEDHDEHDHEEHEDEEVRDTLENSFVETESFAGGLSWVGDGAFAGIAVRRQTSFYGLPGHSHAHEHDHEDEHDHEEGDDHDEDHDEEHEEGEENPFIDLEQTRYDFRAGADLNVGPFTRIAGNISIADYEHTEFEAPGEPGTKYESDGAEGRVELGTGFGDWEGAVGVQILDKSLDAFGDEAFITKTDTMSSGVFLYQTREWANGFGVEGGLRYDSTELKNIVGGAREYDLFSGSFGAHQHWENGWFVGGQISLTERAPNESELFADGAHLATEQYEVGDNTLEKERGLNLEGTVRWRGDTGFGFGANLFHTEFDGFIYLTPGLTLDEDGDLVGEIDELPVYLFVQEDTSFTGGEVYVDYVLSDGPLGADWRAEANVDFVSSDIDDGGNVPLLPPTTFNASLDGDWGLWKAGASVTVAADQDDTGVGELQTDGYTTLDLRAALSLAELGVGREGTEFFLEARNVTDEEVRYATSVLKDTVPAPGRNFRGGVRIVF</sequence>
<dbReference type="GO" id="GO:0009279">
    <property type="term" value="C:cell outer membrane"/>
    <property type="evidence" value="ECO:0007669"/>
    <property type="project" value="UniProtKB-SubCell"/>
</dbReference>
<dbReference type="EMBL" id="QWGB01000005">
    <property type="protein sequence ID" value="RIJ23908.1"/>
    <property type="molecule type" value="Genomic_DNA"/>
</dbReference>
<feature type="compositionally biased region" description="Acidic residues" evidence="10">
    <location>
        <begin position="240"/>
        <end position="252"/>
    </location>
</feature>
<protein>
    <submittedName>
        <fullName evidence="14">TonB-dependent receptor</fullName>
    </submittedName>
</protein>
<dbReference type="AlphaFoldDB" id="A0A399QYD4"/>
<evidence type="ECO:0000256" key="9">
    <source>
        <dbReference type="RuleBase" id="RU003357"/>
    </source>
</evidence>
<dbReference type="InterPro" id="IPR037066">
    <property type="entry name" value="Plug_dom_sf"/>
</dbReference>
<evidence type="ECO:0000313" key="14">
    <source>
        <dbReference type="EMBL" id="RIJ23908.1"/>
    </source>
</evidence>